<comment type="caution">
    <text evidence="1">The sequence shown here is derived from an EMBL/GenBank/DDBJ whole genome shotgun (WGS) entry which is preliminary data.</text>
</comment>
<gene>
    <name evidence="1" type="ORF">ALECFALPRED_005899</name>
</gene>
<evidence type="ECO:0008006" key="3">
    <source>
        <dbReference type="Google" id="ProtNLM"/>
    </source>
</evidence>
<keyword evidence="2" id="KW-1185">Reference proteome</keyword>
<accession>A0A8H3G6Z2</accession>
<proteinExistence type="predicted"/>
<name>A0A8H3G6Z2_9LECA</name>
<dbReference type="OrthoDB" id="20872at2759"/>
<dbReference type="Proteomes" id="UP000664203">
    <property type="component" value="Unassembled WGS sequence"/>
</dbReference>
<dbReference type="AlphaFoldDB" id="A0A8H3G6Z2"/>
<evidence type="ECO:0000313" key="1">
    <source>
        <dbReference type="EMBL" id="CAF9934258.1"/>
    </source>
</evidence>
<protein>
    <recommendedName>
        <fullName evidence="3">Fungal N-terminal domain-containing protein</fullName>
    </recommendedName>
</protein>
<organism evidence="1 2">
    <name type="scientific">Alectoria fallacina</name>
    <dbReference type="NCBI Taxonomy" id="1903189"/>
    <lineage>
        <taxon>Eukaryota</taxon>
        <taxon>Fungi</taxon>
        <taxon>Dikarya</taxon>
        <taxon>Ascomycota</taxon>
        <taxon>Pezizomycotina</taxon>
        <taxon>Lecanoromycetes</taxon>
        <taxon>OSLEUM clade</taxon>
        <taxon>Lecanoromycetidae</taxon>
        <taxon>Lecanorales</taxon>
        <taxon>Lecanorineae</taxon>
        <taxon>Parmeliaceae</taxon>
        <taxon>Alectoria</taxon>
    </lineage>
</organism>
<reference evidence="1" key="1">
    <citation type="submission" date="2021-03" db="EMBL/GenBank/DDBJ databases">
        <authorList>
            <person name="Tagirdzhanova G."/>
        </authorList>
    </citation>
    <scope>NUCLEOTIDE SEQUENCE</scope>
</reference>
<sequence length="553" mass="60956">MDILGAVTSAGGAAFNVSTKLYSFIKATKFVDKSVEALYLEVKGLENILNTAQRTLTKTVRDHAKDPALSAHGVMIPIENGLQDCRITVEALNSLVQDVGTNNQTTNLFKKMFKQLKLNLSTDQIEAVRGRIHTHSICLQLALQTLAVALSCSSTTNMNRTVVLDLEIITSKLDHLASAVARANMAQSSEETQLPKIFQNSDMQDHTRRLRSSEDAVLTTASTIIDAGSSQEGGSQYIPTSFSEFGVPLDNAKRSRIEEWTRNTVISVEEYGAVGGRSDRGRHSSTSIDQSPASYLGLASTKLENDPYLLIVHLCFKKAEQKWTEANYSEAEKFLRAGMNRVTKFGASKQKNFDLNDVSECLESFRKQFATTDEVFHKNYAYFGLAQSYLCQNLLTDAELMCQRCIDHWGTSTDTKVKTLYSKSLQLMAYIHEAKGVLAVASFLSKIAFAEGLEANGTTLYMLEVQQIQVEIKSSKRHQKAEMERATAEIERVTPESVERILLTLDCPLSSKNFDATHALTHIAGKCSGKTIGSGKLDQPFSPTSEGIAKTVN</sequence>
<dbReference type="EMBL" id="CAJPDR010000373">
    <property type="protein sequence ID" value="CAF9934258.1"/>
    <property type="molecule type" value="Genomic_DNA"/>
</dbReference>
<evidence type="ECO:0000313" key="2">
    <source>
        <dbReference type="Proteomes" id="UP000664203"/>
    </source>
</evidence>